<feature type="domain" description="PARP-type" evidence="7">
    <location>
        <begin position="22"/>
        <end position="106"/>
    </location>
</feature>
<evidence type="ECO:0000313" key="8">
    <source>
        <dbReference type="EMBL" id="CAF4248027.1"/>
    </source>
</evidence>
<dbReference type="GO" id="GO:0003677">
    <property type="term" value="F:DNA binding"/>
    <property type="evidence" value="ECO:0007669"/>
    <property type="project" value="InterPro"/>
</dbReference>
<evidence type="ECO:0000256" key="3">
    <source>
        <dbReference type="ARBA" id="ARBA00022771"/>
    </source>
</evidence>
<dbReference type="InterPro" id="IPR023296">
    <property type="entry name" value="Glyco_hydro_beta-prop_sf"/>
</dbReference>
<organism evidence="8 9">
    <name type="scientific">Adineta steineri</name>
    <dbReference type="NCBI Taxonomy" id="433720"/>
    <lineage>
        <taxon>Eukaryota</taxon>
        <taxon>Metazoa</taxon>
        <taxon>Spiralia</taxon>
        <taxon>Gnathifera</taxon>
        <taxon>Rotifera</taxon>
        <taxon>Eurotatoria</taxon>
        <taxon>Bdelloidea</taxon>
        <taxon>Adinetida</taxon>
        <taxon>Adinetidae</taxon>
        <taxon>Adineta</taxon>
    </lineage>
</organism>
<dbReference type="AlphaFoldDB" id="A0A820ELW1"/>
<keyword evidence="2" id="KW-0479">Metal-binding</keyword>
<dbReference type="GO" id="GO:0005634">
    <property type="term" value="C:nucleus"/>
    <property type="evidence" value="ECO:0007669"/>
    <property type="project" value="UniProtKB-SubCell"/>
</dbReference>
<dbReference type="SMART" id="SM01336">
    <property type="entry name" value="zf-PARP"/>
    <property type="match status" value="1"/>
</dbReference>
<evidence type="ECO:0000256" key="1">
    <source>
        <dbReference type="ARBA" id="ARBA00004123"/>
    </source>
</evidence>
<evidence type="ECO:0000256" key="6">
    <source>
        <dbReference type="SAM" id="MobiDB-lite"/>
    </source>
</evidence>
<name>A0A820ELW1_9BILA</name>
<evidence type="ECO:0000256" key="4">
    <source>
        <dbReference type="ARBA" id="ARBA00022833"/>
    </source>
</evidence>
<feature type="non-terminal residue" evidence="8">
    <location>
        <position position="1"/>
    </location>
</feature>
<feature type="non-terminal residue" evidence="8">
    <location>
        <position position="492"/>
    </location>
</feature>
<keyword evidence="3" id="KW-0863">Zinc-finger</keyword>
<dbReference type="InterPro" id="IPR001510">
    <property type="entry name" value="Znf_PARP"/>
</dbReference>
<evidence type="ECO:0000256" key="5">
    <source>
        <dbReference type="ARBA" id="ARBA00023242"/>
    </source>
</evidence>
<dbReference type="CDD" id="cd15482">
    <property type="entry name" value="Sialidase_non-viral"/>
    <property type="match status" value="1"/>
</dbReference>
<dbReference type="InterPro" id="IPR036957">
    <property type="entry name" value="Znf_PARP_sf"/>
</dbReference>
<evidence type="ECO:0000259" key="7">
    <source>
        <dbReference type="PROSITE" id="PS50064"/>
    </source>
</evidence>
<protein>
    <recommendedName>
        <fullName evidence="7">PARP-type domain-containing protein</fullName>
    </recommendedName>
</protein>
<gene>
    <name evidence="8" type="ORF">KXQ929_LOCUS42648</name>
</gene>
<comment type="caution">
    <text evidence="8">The sequence shown here is derived from an EMBL/GenBank/DDBJ whole genome shotgun (WGS) entry which is preliminary data.</text>
</comment>
<dbReference type="SUPFAM" id="SSF57716">
    <property type="entry name" value="Glucocorticoid receptor-like (DNA-binding domain)"/>
    <property type="match status" value="1"/>
</dbReference>
<evidence type="ECO:0000256" key="2">
    <source>
        <dbReference type="ARBA" id="ARBA00022723"/>
    </source>
</evidence>
<evidence type="ECO:0000313" key="9">
    <source>
        <dbReference type="Proteomes" id="UP000663868"/>
    </source>
</evidence>
<dbReference type="PROSITE" id="PS50064">
    <property type="entry name" value="ZF_PARP_2"/>
    <property type="match status" value="1"/>
</dbReference>
<comment type="subcellular location">
    <subcellularLocation>
        <location evidence="1">Nucleus</location>
    </subcellularLocation>
</comment>
<proteinExistence type="predicted"/>
<dbReference type="Gene3D" id="3.30.1740.10">
    <property type="entry name" value="Zinc finger, PARP-type"/>
    <property type="match status" value="1"/>
</dbReference>
<keyword evidence="4" id="KW-0862">Zinc</keyword>
<feature type="region of interest" description="Disordered" evidence="6">
    <location>
        <begin position="112"/>
        <end position="135"/>
    </location>
</feature>
<accession>A0A820ELW1</accession>
<dbReference type="SUPFAM" id="SSF75005">
    <property type="entry name" value="Arabinanase/levansucrase/invertase"/>
    <property type="match status" value="1"/>
</dbReference>
<reference evidence="8" key="1">
    <citation type="submission" date="2021-02" db="EMBL/GenBank/DDBJ databases">
        <authorList>
            <person name="Nowell W R."/>
        </authorList>
    </citation>
    <scope>NUCLEOTIDE SEQUENCE</scope>
</reference>
<dbReference type="Pfam" id="PF00645">
    <property type="entry name" value="zf-PARP"/>
    <property type="match status" value="1"/>
</dbReference>
<dbReference type="EMBL" id="CAJOBB010010629">
    <property type="protein sequence ID" value="CAF4248027.1"/>
    <property type="molecule type" value="Genomic_DNA"/>
</dbReference>
<keyword evidence="5" id="KW-0539">Nucleus</keyword>
<dbReference type="GO" id="GO:0008270">
    <property type="term" value="F:zinc ion binding"/>
    <property type="evidence" value="ECO:0007669"/>
    <property type="project" value="UniProtKB-KW"/>
</dbReference>
<sequence>MLKRFEDNELGESISRRVAYHCTTEYAKSSKATCRGCHTNIEQNELRLALMLQDEEGYKNTAWMHFNCFWKHPETKKLDGIHEIHNFSKLKPADQEKISTVFENLKVNKSTTKRKRKVSSKKNGNDDSSDEEFTPKSKVVQTTMRIYIILLLIVSLYYRGTVALQLEFYPGTQTYHQTGSRFNNTAWIVVTQDPSERYLTYGPYTNAWNTTASSRVDFYLGVDNITGDSSNLLTVDVNDADKDHILTSRNISRLDFGYGNIQSQIFSLYFTSTIGHKLEFRVFYHCCSSIVHYKTVVNELDGGGLADIFIGQAGLELVSSSVFPTPQGDPSSTAMWNVGTYIKPLDGRWYVFYREGFYAPTPAFCNGIVPLTRIAVRNSTDFGKTWSEPAVVALPGNSTFDNCAALDGAPFFDNDTDSWHYLAQCIGNNRRWSLCHYSRSGRNPMSGPFIPNPKNPVIQGGQLWSRICSGTGKHCTLTMYDEGTPEIIEKMN</sequence>
<dbReference type="Proteomes" id="UP000663868">
    <property type="component" value="Unassembled WGS sequence"/>
</dbReference>